<sequence length="281" mass="27794">MVGIDHAPFVIDDGLTTPSTVTVAGTRCLQPALPLLSAVSATRTQEPTRKRTSRLPVLVVVALVALVLGSFGTAHAGGALTKGKVKSIAAKAVAKAAPELSVKSAATAANATNLNGQPASTYLDRSAQLQLPTQSHPLPSSTATELGTVALTVPNGVGFVHLVGTMSFQAGGTAAFPTLWTSADGTTCAATTGPGYDTRSYGEAASGGRDQIVQDLVVPATAGVHTYRLCGYAVGAGNSYWQASLTAETVAGGPTGAATGAGTGAGTSAGTATSTGSIDGR</sequence>
<dbReference type="AlphaFoldDB" id="A0A6G6WH11"/>
<evidence type="ECO:0000256" key="2">
    <source>
        <dbReference type="SAM" id="Phobius"/>
    </source>
</evidence>
<dbReference type="Proteomes" id="UP000502996">
    <property type="component" value="Chromosome"/>
</dbReference>
<keyword evidence="2" id="KW-1133">Transmembrane helix</keyword>
<feature type="compositionally biased region" description="Low complexity" evidence="1">
    <location>
        <begin position="268"/>
        <end position="281"/>
    </location>
</feature>
<evidence type="ECO:0000256" key="1">
    <source>
        <dbReference type="SAM" id="MobiDB-lite"/>
    </source>
</evidence>
<dbReference type="EMBL" id="CP049257">
    <property type="protein sequence ID" value="QIG44524.1"/>
    <property type="molecule type" value="Genomic_DNA"/>
</dbReference>
<feature type="transmembrane region" description="Helical" evidence="2">
    <location>
        <begin position="55"/>
        <end position="77"/>
    </location>
</feature>
<name>A0A6G6WH11_9ACTN</name>
<evidence type="ECO:0000313" key="3">
    <source>
        <dbReference type="EMBL" id="QIG44524.1"/>
    </source>
</evidence>
<gene>
    <name evidence="3" type="ORF">G5V58_18605</name>
</gene>
<reference evidence="3 4" key="1">
    <citation type="submission" date="2020-02" db="EMBL/GenBank/DDBJ databases">
        <title>Full genome sequence of Nocardioides sp. R-3366.</title>
        <authorList>
            <person name="Im W.-T."/>
        </authorList>
    </citation>
    <scope>NUCLEOTIDE SEQUENCE [LARGE SCALE GENOMIC DNA]</scope>
    <source>
        <strain evidence="3 4">R-3366</strain>
    </source>
</reference>
<dbReference type="RefSeq" id="WP_165236093.1">
    <property type="nucleotide sequence ID" value="NZ_CP049257.1"/>
</dbReference>
<protein>
    <submittedName>
        <fullName evidence="3">Uncharacterized protein</fullName>
    </submittedName>
</protein>
<proteinExistence type="predicted"/>
<keyword evidence="4" id="KW-1185">Reference proteome</keyword>
<organism evidence="3 4">
    <name type="scientific">Nocardioides anomalus</name>
    <dbReference type="NCBI Taxonomy" id="2712223"/>
    <lineage>
        <taxon>Bacteria</taxon>
        <taxon>Bacillati</taxon>
        <taxon>Actinomycetota</taxon>
        <taxon>Actinomycetes</taxon>
        <taxon>Propionibacteriales</taxon>
        <taxon>Nocardioidaceae</taxon>
        <taxon>Nocardioides</taxon>
    </lineage>
</organism>
<accession>A0A6G6WH11</accession>
<keyword evidence="2" id="KW-0812">Transmembrane</keyword>
<keyword evidence="2" id="KW-0472">Membrane</keyword>
<evidence type="ECO:0000313" key="4">
    <source>
        <dbReference type="Proteomes" id="UP000502996"/>
    </source>
</evidence>
<feature type="region of interest" description="Disordered" evidence="1">
    <location>
        <begin position="259"/>
        <end position="281"/>
    </location>
</feature>
<dbReference type="KEGG" id="nano:G5V58_18605"/>